<dbReference type="EMBL" id="BARS01008466">
    <property type="protein sequence ID" value="GAF79229.1"/>
    <property type="molecule type" value="Genomic_DNA"/>
</dbReference>
<sequence>MKEGEWRFWSRGRVLFHKFFGLLHEFWSGEPLFADGSNKMRGQFKMEKGALVKRHIRVGAASWKAGATAPTAGVIATFPYLSFDTGKDDAAHYSLFIPYRRAANTDVIIHVDWYHTDAGETGSGDKVEWNMTYLSVKPGEDPTAAGTNITQLSAGTHAINTFVRTVFTTKILAANIENHDIIGLKLWRDGTNDTLGTPAIMLAVHF</sequence>
<proteinExistence type="predicted"/>
<organism evidence="1">
    <name type="scientific">marine sediment metagenome</name>
    <dbReference type="NCBI Taxonomy" id="412755"/>
    <lineage>
        <taxon>unclassified sequences</taxon>
        <taxon>metagenomes</taxon>
        <taxon>ecological metagenomes</taxon>
    </lineage>
</organism>
<comment type="caution">
    <text evidence="1">The sequence shown here is derived from an EMBL/GenBank/DDBJ whole genome shotgun (WGS) entry which is preliminary data.</text>
</comment>
<accession>X0SDZ6</accession>
<feature type="non-terminal residue" evidence="1">
    <location>
        <position position="206"/>
    </location>
</feature>
<evidence type="ECO:0000313" key="1">
    <source>
        <dbReference type="EMBL" id="GAF79229.1"/>
    </source>
</evidence>
<gene>
    <name evidence="1" type="ORF">S01H1_16138</name>
</gene>
<reference evidence="1" key="1">
    <citation type="journal article" date="2014" name="Front. Microbiol.">
        <title>High frequency of phylogenetically diverse reductive dehalogenase-homologous genes in deep subseafloor sedimentary metagenomes.</title>
        <authorList>
            <person name="Kawai M."/>
            <person name="Futagami T."/>
            <person name="Toyoda A."/>
            <person name="Takaki Y."/>
            <person name="Nishi S."/>
            <person name="Hori S."/>
            <person name="Arai W."/>
            <person name="Tsubouchi T."/>
            <person name="Morono Y."/>
            <person name="Uchiyama I."/>
            <person name="Ito T."/>
            <person name="Fujiyama A."/>
            <person name="Inagaki F."/>
            <person name="Takami H."/>
        </authorList>
    </citation>
    <scope>NUCLEOTIDE SEQUENCE</scope>
    <source>
        <strain evidence="1">Expedition CK06-06</strain>
    </source>
</reference>
<protein>
    <submittedName>
        <fullName evidence="1">Uncharacterized protein</fullName>
    </submittedName>
</protein>
<dbReference type="AlphaFoldDB" id="X0SDZ6"/>
<name>X0SDZ6_9ZZZZ</name>